<keyword evidence="2" id="KW-0418">Kinase</keyword>
<comment type="caution">
    <text evidence="2">The sequence shown here is derived from an EMBL/GenBank/DDBJ whole genome shotgun (WGS) entry which is preliminary data.</text>
</comment>
<evidence type="ECO:0000313" key="2">
    <source>
        <dbReference type="EMBL" id="VTQ61097.1"/>
    </source>
</evidence>
<protein>
    <submittedName>
        <fullName evidence="2">Signal transduction histidine kinase</fullName>
        <ecNumber evidence="2">2.7.13.3</ecNumber>
    </submittedName>
</protein>
<evidence type="ECO:0000313" key="3">
    <source>
        <dbReference type="Proteomes" id="UP000352698"/>
    </source>
</evidence>
<keyword evidence="1" id="KW-1133">Transmembrane helix</keyword>
<feature type="transmembrane region" description="Helical" evidence="1">
    <location>
        <begin position="20"/>
        <end position="42"/>
    </location>
</feature>
<name>A0A7Z9DHU5_ENTHR</name>
<gene>
    <name evidence="2" type="ORF">NCTC12204_00739</name>
</gene>
<keyword evidence="1" id="KW-0472">Membrane</keyword>
<dbReference type="GO" id="GO:0004673">
    <property type="term" value="F:protein histidine kinase activity"/>
    <property type="evidence" value="ECO:0007669"/>
    <property type="project" value="UniProtKB-EC"/>
</dbReference>
<dbReference type="EMBL" id="CABEEP010000001">
    <property type="protein sequence ID" value="VTQ61097.1"/>
    <property type="molecule type" value="Genomic_DNA"/>
</dbReference>
<reference evidence="2 3" key="1">
    <citation type="submission" date="2019-05" db="EMBL/GenBank/DDBJ databases">
        <authorList>
            <consortium name="Pathogen Informatics"/>
        </authorList>
    </citation>
    <scope>NUCLEOTIDE SEQUENCE [LARGE SCALE GENOMIC DNA]</scope>
    <source>
        <strain evidence="2 3">NCTC12204</strain>
    </source>
</reference>
<dbReference type="Proteomes" id="UP000352698">
    <property type="component" value="Unassembled WGS sequence"/>
</dbReference>
<evidence type="ECO:0000256" key="1">
    <source>
        <dbReference type="SAM" id="Phobius"/>
    </source>
</evidence>
<organism evidence="2 3">
    <name type="scientific">Enterococcus hirae</name>
    <dbReference type="NCBI Taxonomy" id="1354"/>
    <lineage>
        <taxon>Bacteria</taxon>
        <taxon>Bacillati</taxon>
        <taxon>Bacillota</taxon>
        <taxon>Bacilli</taxon>
        <taxon>Lactobacillales</taxon>
        <taxon>Enterococcaceae</taxon>
        <taxon>Enterococcus</taxon>
    </lineage>
</organism>
<sequence length="108" mass="13150">MNFFNNIEYFKKANSLKIKWFFTILLSTLFLMITVYFFYYIFTPSDSGKVKEIKNSWEFYLKNEPDFRFDSHYISYLPTVERNETFVMETILKEEMDDSNLVIRGNNQ</sequence>
<keyword evidence="2" id="KW-0808">Transferase</keyword>
<proteinExistence type="predicted"/>
<keyword evidence="1" id="KW-0812">Transmembrane</keyword>
<dbReference type="AlphaFoldDB" id="A0A7Z9DHU5"/>
<dbReference type="EC" id="2.7.13.3" evidence="2"/>
<accession>A0A7Z9DHU5</accession>